<comment type="caution">
    <text evidence="1">The sequence shown here is derived from an EMBL/GenBank/DDBJ whole genome shotgun (WGS) entry which is preliminary data.</text>
</comment>
<dbReference type="Proteomes" id="UP000798662">
    <property type="component" value="Chromosome 3"/>
</dbReference>
<evidence type="ECO:0000313" key="2">
    <source>
        <dbReference type="Proteomes" id="UP000798662"/>
    </source>
</evidence>
<evidence type="ECO:0000313" key="1">
    <source>
        <dbReference type="EMBL" id="KAK1869331.1"/>
    </source>
</evidence>
<accession>A0ACC3CHS3</accession>
<sequence>MHRHRVRNDGECKEGGPPAGGGRGRGGGRHRGRRRQGRRRGGRGGDHTRRGGINRRAATADAIIAVMVAAARLRQPTGVVARRAVVPRGLPARGGVASAAAAVGVVATMSAVAMSSDAVRVAGVRHVVHMVVGVPVTFPIMCVPVVSAVPAMGVPVVGGAAVVDVLVVGVPVVVRVSVGVVTVTPATAVVPESMHCAVRGPCSDGSLLNGSQLTCGEPTTNGGRLSRRPVSRWAAAGKAARQRHRRQRRWRPGEAAAIVIRRHGRRGARPPQPAADVAAGAATRVAFPTRPDSRRERPAVAGKPLGGRGRRRGGRPPGGRWFRCVGAAGRCRHWQGLRRHHHHLDHRR</sequence>
<reference evidence="1" key="1">
    <citation type="submission" date="2019-11" db="EMBL/GenBank/DDBJ databases">
        <title>Nori genome reveals adaptations in red seaweeds to the harsh intertidal environment.</title>
        <authorList>
            <person name="Wang D."/>
            <person name="Mao Y."/>
        </authorList>
    </citation>
    <scope>NUCLEOTIDE SEQUENCE</scope>
    <source>
        <tissue evidence="1">Gametophyte</tissue>
    </source>
</reference>
<proteinExistence type="predicted"/>
<keyword evidence="2" id="KW-1185">Reference proteome</keyword>
<dbReference type="EMBL" id="CM020620">
    <property type="protein sequence ID" value="KAK1869331.1"/>
    <property type="molecule type" value="Genomic_DNA"/>
</dbReference>
<organism evidence="1 2">
    <name type="scientific">Pyropia yezoensis</name>
    <name type="common">Susabi-nori</name>
    <name type="synonym">Porphyra yezoensis</name>
    <dbReference type="NCBI Taxonomy" id="2788"/>
    <lineage>
        <taxon>Eukaryota</taxon>
        <taxon>Rhodophyta</taxon>
        <taxon>Bangiophyceae</taxon>
        <taxon>Bangiales</taxon>
        <taxon>Bangiaceae</taxon>
        <taxon>Pyropia</taxon>
    </lineage>
</organism>
<protein>
    <submittedName>
        <fullName evidence="1">Uncharacterized protein</fullName>
    </submittedName>
</protein>
<name>A0ACC3CHS3_PYRYE</name>
<gene>
    <name evidence="1" type="ORF">I4F81_011809</name>
</gene>